<feature type="region of interest" description="Disordered" evidence="1">
    <location>
        <begin position="41"/>
        <end position="73"/>
    </location>
</feature>
<comment type="caution">
    <text evidence="2">The sequence shown here is derived from an EMBL/GenBank/DDBJ whole genome shotgun (WGS) entry which is preliminary data.</text>
</comment>
<name>A0ABU7EBP4_9TELE</name>
<protein>
    <submittedName>
        <fullName evidence="2">Uncharacterized protein</fullName>
    </submittedName>
</protein>
<evidence type="ECO:0000313" key="3">
    <source>
        <dbReference type="Proteomes" id="UP001352852"/>
    </source>
</evidence>
<accession>A0ABU7EBP4</accession>
<feature type="compositionally biased region" description="Basic and acidic residues" evidence="1">
    <location>
        <begin position="57"/>
        <end position="73"/>
    </location>
</feature>
<reference evidence="2 3" key="1">
    <citation type="submission" date="2021-06" db="EMBL/GenBank/DDBJ databases">
        <authorList>
            <person name="Palmer J.M."/>
        </authorList>
    </citation>
    <scope>NUCLEOTIDE SEQUENCE [LARGE SCALE GENOMIC DNA]</scope>
    <source>
        <strain evidence="2 3">CL_MEX2019</strain>
        <tissue evidence="2">Muscle</tissue>
    </source>
</reference>
<evidence type="ECO:0000256" key="1">
    <source>
        <dbReference type="SAM" id="MobiDB-lite"/>
    </source>
</evidence>
<keyword evidence="3" id="KW-1185">Reference proteome</keyword>
<sequence length="73" mass="8060">MSVCALSLLPASQRSPGGRERFLGKGVPFIQPVASCVVDEEEEEEQTCSPEAPSALERSRGRKESTFRKHELQ</sequence>
<evidence type="ECO:0000313" key="2">
    <source>
        <dbReference type="EMBL" id="MED6284039.1"/>
    </source>
</evidence>
<organism evidence="2 3">
    <name type="scientific">Characodon lateralis</name>
    <dbReference type="NCBI Taxonomy" id="208331"/>
    <lineage>
        <taxon>Eukaryota</taxon>
        <taxon>Metazoa</taxon>
        <taxon>Chordata</taxon>
        <taxon>Craniata</taxon>
        <taxon>Vertebrata</taxon>
        <taxon>Euteleostomi</taxon>
        <taxon>Actinopterygii</taxon>
        <taxon>Neopterygii</taxon>
        <taxon>Teleostei</taxon>
        <taxon>Neoteleostei</taxon>
        <taxon>Acanthomorphata</taxon>
        <taxon>Ovalentaria</taxon>
        <taxon>Atherinomorphae</taxon>
        <taxon>Cyprinodontiformes</taxon>
        <taxon>Goodeidae</taxon>
        <taxon>Characodon</taxon>
    </lineage>
</organism>
<proteinExistence type="predicted"/>
<gene>
    <name evidence="2" type="ORF">CHARACLAT_015196</name>
</gene>
<dbReference type="Proteomes" id="UP001352852">
    <property type="component" value="Unassembled WGS sequence"/>
</dbReference>
<dbReference type="EMBL" id="JAHUTJ010050354">
    <property type="protein sequence ID" value="MED6284039.1"/>
    <property type="molecule type" value="Genomic_DNA"/>
</dbReference>